<feature type="region of interest" description="Disordered" evidence="1">
    <location>
        <begin position="369"/>
        <end position="413"/>
    </location>
</feature>
<reference evidence="2" key="2">
    <citation type="journal article" date="2022" name="Microb. Genom.">
        <title>A chromosome-scale genome assembly of the tomato pathogen Cladosporium fulvum reveals a compartmentalized genome architecture and the presence of a dispensable chromosome.</title>
        <authorList>
            <person name="Zaccaron A.Z."/>
            <person name="Chen L.H."/>
            <person name="Samaras A."/>
            <person name="Stergiopoulos I."/>
        </authorList>
    </citation>
    <scope>NUCLEOTIDE SEQUENCE</scope>
    <source>
        <strain evidence="2">Race5_Kim</strain>
    </source>
</reference>
<dbReference type="GeneID" id="71985782"/>
<feature type="region of interest" description="Disordered" evidence="1">
    <location>
        <begin position="1"/>
        <end position="23"/>
    </location>
</feature>
<reference evidence="2" key="1">
    <citation type="submission" date="2021-12" db="EMBL/GenBank/DDBJ databases">
        <authorList>
            <person name="Zaccaron A."/>
            <person name="Stergiopoulos I."/>
        </authorList>
    </citation>
    <scope>NUCLEOTIDE SEQUENCE</scope>
    <source>
        <strain evidence="2">Race5_Kim</strain>
    </source>
</reference>
<evidence type="ECO:0000313" key="3">
    <source>
        <dbReference type="Proteomes" id="UP000756132"/>
    </source>
</evidence>
<accession>A0A9Q8P936</accession>
<dbReference type="KEGG" id="ffu:CLAFUR5_05904"/>
<keyword evidence="3" id="KW-1185">Reference proteome</keyword>
<proteinExistence type="predicted"/>
<dbReference type="EMBL" id="CP090167">
    <property type="protein sequence ID" value="UJO17864.1"/>
    <property type="molecule type" value="Genomic_DNA"/>
</dbReference>
<dbReference type="RefSeq" id="XP_047762230.1">
    <property type="nucleotide sequence ID" value="XM_047905052.1"/>
</dbReference>
<gene>
    <name evidence="2" type="ORF">CLAFUR5_05904</name>
</gene>
<evidence type="ECO:0000313" key="2">
    <source>
        <dbReference type="EMBL" id="UJO17864.1"/>
    </source>
</evidence>
<dbReference type="Proteomes" id="UP000756132">
    <property type="component" value="Chromosome 5"/>
</dbReference>
<evidence type="ECO:0000256" key="1">
    <source>
        <dbReference type="SAM" id="MobiDB-lite"/>
    </source>
</evidence>
<protein>
    <recommendedName>
        <fullName evidence="4">F-box domain-containing protein</fullName>
    </recommendedName>
</protein>
<name>A0A9Q8P936_PASFU</name>
<feature type="compositionally biased region" description="Basic residues" evidence="1">
    <location>
        <begin position="1"/>
        <end position="10"/>
    </location>
</feature>
<feature type="compositionally biased region" description="Acidic residues" evidence="1">
    <location>
        <begin position="14"/>
        <end position="23"/>
    </location>
</feature>
<dbReference type="AlphaFoldDB" id="A0A9Q8P936"/>
<feature type="compositionally biased region" description="Basic and acidic residues" evidence="1">
    <location>
        <begin position="369"/>
        <end position="378"/>
    </location>
</feature>
<organism evidence="2 3">
    <name type="scientific">Passalora fulva</name>
    <name type="common">Tomato leaf mold</name>
    <name type="synonym">Cladosporium fulvum</name>
    <dbReference type="NCBI Taxonomy" id="5499"/>
    <lineage>
        <taxon>Eukaryota</taxon>
        <taxon>Fungi</taxon>
        <taxon>Dikarya</taxon>
        <taxon>Ascomycota</taxon>
        <taxon>Pezizomycotina</taxon>
        <taxon>Dothideomycetes</taxon>
        <taxon>Dothideomycetidae</taxon>
        <taxon>Mycosphaerellales</taxon>
        <taxon>Mycosphaerellaceae</taxon>
        <taxon>Fulvia</taxon>
    </lineage>
</organism>
<evidence type="ECO:0008006" key="4">
    <source>
        <dbReference type="Google" id="ProtNLM"/>
    </source>
</evidence>
<feature type="compositionally biased region" description="Basic and acidic residues" evidence="1">
    <location>
        <begin position="388"/>
        <end position="404"/>
    </location>
</feature>
<sequence length="439" mass="49879">MGWTNLRKRKRSDDDDGDGDGGLEAEVRARNACGRNSSKQMPGKTYRFNEEQREVPCCLLALPDDVLGRIFSYVLIKDEPIVVTKNTMDLSEELAEVKDSRGRTDIVPLERIALLGTCVRFRELSRPIFYAGNDFVVAVESFNATASTAWWNKVNNIRQLEAQVQTPRVITLESRHVPRPRLLFAGYRKPTMSSWIQQYHHTVTTARDAAPLTSGHISFDIDYVPNWVNLKYWLHAYYKDELPPYTIMTANAPTHLQGIAIAFNSIKAFLHWEWVDVAAQSLVNIRANLIIQDYRWEARSSRAQVVEIKEDEDSENIQEIGEDGVAAAMSAAKLEDDQACTSEALEESTAPSALDTRIEELAAELPDIEGRYLLHDRENEDEEEGEENEFKDKRDASNPHDEPSKPLANVSSNLNLKLRRSPRALVFVIPQTLWQRHGD</sequence>